<dbReference type="GO" id="GO:0016705">
    <property type="term" value="F:oxidoreductase activity, acting on paired donors, with incorporation or reduction of molecular oxygen"/>
    <property type="evidence" value="ECO:0007669"/>
    <property type="project" value="InterPro"/>
</dbReference>
<evidence type="ECO:0000256" key="4">
    <source>
        <dbReference type="RuleBase" id="RU000461"/>
    </source>
</evidence>
<evidence type="ECO:0008006" key="7">
    <source>
        <dbReference type="Google" id="ProtNLM"/>
    </source>
</evidence>
<keyword evidence="6" id="KW-1185">Reference proteome</keyword>
<proteinExistence type="inferred from homology"/>
<dbReference type="AlphaFoldDB" id="A0AAE0G0E7"/>
<dbReference type="GO" id="GO:0004497">
    <property type="term" value="F:monooxygenase activity"/>
    <property type="evidence" value="ECO:0007669"/>
    <property type="project" value="UniProtKB-KW"/>
</dbReference>
<sequence length="504" mass="54747">MALAQAAGQQQVQFLQETLLAGSEAMSSFQKGFEPLPKGFPPGPEGDVAIDLVGDPLAFTTQAARKYGGIVGLRIAGQNVVLVSDPLLAKRVLIEDSKSYQKEGTAFFPNSSLTGNGLLVSDGEVWQRQRRLSNPAFRQAAVNSYSRAISQAAERLVHRRWRAGGARDVYADFNDLSLQVVTQALFGSEVPPALAADVREAIQDAFEYFGRRAAGGAAIPEWVPIPENLQFQASVTRLETLVYSIIETRREYLRHREGATASQDSFEGGLVDQLLQARDDGEGGDGEGMSDLGLRDEIMTLIIAGAETTGLSLTWIAAMLAEYPDVAERIRVEVNSVAPAPQHLSSHHYSELRVTQAVVLETLRIRPPAYMVGRCASHDVQLGPHELAAGTTVLISPYILHRNPEYWDRSAEFIPGRWLDAEGQVLPEALRGMGLHGCYIPFGGGPRNCIGTGFAMMELVLVIALIMRECELSLPPGTPSPEPNALITLRPPSTVQLNIIKNSD</sequence>
<comment type="caution">
    <text evidence="5">The sequence shown here is derived from an EMBL/GenBank/DDBJ whole genome shotgun (WGS) entry which is preliminary data.</text>
</comment>
<organism evidence="5 6">
    <name type="scientific">Cymbomonas tetramitiformis</name>
    <dbReference type="NCBI Taxonomy" id="36881"/>
    <lineage>
        <taxon>Eukaryota</taxon>
        <taxon>Viridiplantae</taxon>
        <taxon>Chlorophyta</taxon>
        <taxon>Pyramimonadophyceae</taxon>
        <taxon>Pyramimonadales</taxon>
        <taxon>Pyramimonadaceae</taxon>
        <taxon>Cymbomonas</taxon>
    </lineage>
</organism>
<keyword evidence="3 4" id="KW-0349">Heme</keyword>
<comment type="cofactor">
    <cofactor evidence="1 3">
        <name>heme</name>
        <dbReference type="ChEBI" id="CHEBI:30413"/>
    </cofactor>
</comment>
<keyword evidence="3 4" id="KW-0479">Metal-binding</keyword>
<evidence type="ECO:0000313" key="5">
    <source>
        <dbReference type="EMBL" id="KAK3269200.1"/>
    </source>
</evidence>
<keyword evidence="4" id="KW-0503">Monooxygenase</keyword>
<protein>
    <recommendedName>
        <fullName evidence="7">Cytochrome P450</fullName>
    </recommendedName>
</protein>
<accession>A0AAE0G0E7</accession>
<dbReference type="PRINTS" id="PR00385">
    <property type="entry name" value="P450"/>
</dbReference>
<dbReference type="Gene3D" id="1.10.630.10">
    <property type="entry name" value="Cytochrome P450"/>
    <property type="match status" value="1"/>
</dbReference>
<dbReference type="InterPro" id="IPR001128">
    <property type="entry name" value="Cyt_P450"/>
</dbReference>
<dbReference type="InterPro" id="IPR002401">
    <property type="entry name" value="Cyt_P450_E_grp-I"/>
</dbReference>
<dbReference type="InterPro" id="IPR036396">
    <property type="entry name" value="Cyt_P450_sf"/>
</dbReference>
<dbReference type="SUPFAM" id="SSF48264">
    <property type="entry name" value="Cytochrome P450"/>
    <property type="match status" value="1"/>
</dbReference>
<dbReference type="EMBL" id="LGRX02011144">
    <property type="protein sequence ID" value="KAK3269200.1"/>
    <property type="molecule type" value="Genomic_DNA"/>
</dbReference>
<name>A0AAE0G0E7_9CHLO</name>
<comment type="similarity">
    <text evidence="2 4">Belongs to the cytochrome P450 family.</text>
</comment>
<dbReference type="GO" id="GO:0020037">
    <property type="term" value="F:heme binding"/>
    <property type="evidence" value="ECO:0007669"/>
    <property type="project" value="InterPro"/>
</dbReference>
<evidence type="ECO:0000256" key="1">
    <source>
        <dbReference type="ARBA" id="ARBA00001971"/>
    </source>
</evidence>
<dbReference type="PANTHER" id="PTHR24305:SF166">
    <property type="entry name" value="CYTOCHROME P450 12A4, MITOCHONDRIAL-RELATED"/>
    <property type="match status" value="1"/>
</dbReference>
<keyword evidence="4" id="KW-0560">Oxidoreductase</keyword>
<evidence type="ECO:0000313" key="6">
    <source>
        <dbReference type="Proteomes" id="UP001190700"/>
    </source>
</evidence>
<keyword evidence="3 4" id="KW-0408">Iron</keyword>
<evidence type="ECO:0000256" key="3">
    <source>
        <dbReference type="PIRSR" id="PIRSR602401-1"/>
    </source>
</evidence>
<dbReference type="Proteomes" id="UP001190700">
    <property type="component" value="Unassembled WGS sequence"/>
</dbReference>
<reference evidence="5 6" key="1">
    <citation type="journal article" date="2015" name="Genome Biol. Evol.">
        <title>Comparative Genomics of a Bacterivorous Green Alga Reveals Evolutionary Causalities and Consequences of Phago-Mixotrophic Mode of Nutrition.</title>
        <authorList>
            <person name="Burns J.A."/>
            <person name="Paasch A."/>
            <person name="Narechania A."/>
            <person name="Kim E."/>
        </authorList>
    </citation>
    <scope>NUCLEOTIDE SEQUENCE [LARGE SCALE GENOMIC DNA]</scope>
    <source>
        <strain evidence="5 6">PLY_AMNH</strain>
    </source>
</reference>
<dbReference type="InterPro" id="IPR017972">
    <property type="entry name" value="Cyt_P450_CS"/>
</dbReference>
<dbReference type="PANTHER" id="PTHR24305">
    <property type="entry name" value="CYTOCHROME P450"/>
    <property type="match status" value="1"/>
</dbReference>
<evidence type="ECO:0000256" key="2">
    <source>
        <dbReference type="ARBA" id="ARBA00010617"/>
    </source>
</evidence>
<dbReference type="InterPro" id="IPR050121">
    <property type="entry name" value="Cytochrome_P450_monoxygenase"/>
</dbReference>
<feature type="binding site" description="axial binding residue" evidence="3">
    <location>
        <position position="449"/>
    </location>
    <ligand>
        <name>heme</name>
        <dbReference type="ChEBI" id="CHEBI:30413"/>
    </ligand>
    <ligandPart>
        <name>Fe</name>
        <dbReference type="ChEBI" id="CHEBI:18248"/>
    </ligandPart>
</feature>
<gene>
    <name evidence="5" type="ORF">CYMTET_22336</name>
</gene>
<dbReference type="PROSITE" id="PS00086">
    <property type="entry name" value="CYTOCHROME_P450"/>
    <property type="match status" value="1"/>
</dbReference>
<dbReference type="Pfam" id="PF00067">
    <property type="entry name" value="p450"/>
    <property type="match status" value="1"/>
</dbReference>
<dbReference type="GO" id="GO:0005506">
    <property type="term" value="F:iron ion binding"/>
    <property type="evidence" value="ECO:0007669"/>
    <property type="project" value="InterPro"/>
</dbReference>
<dbReference type="PRINTS" id="PR00463">
    <property type="entry name" value="EP450I"/>
</dbReference>